<keyword evidence="3" id="KW-1185">Reference proteome</keyword>
<dbReference type="KEGG" id="pbro:HOP40_31510"/>
<dbReference type="SUPFAM" id="SSF51735">
    <property type="entry name" value="NAD(P)-binding Rossmann-fold domains"/>
    <property type="match status" value="1"/>
</dbReference>
<feature type="domain" description="NAD(P)-binding" evidence="1">
    <location>
        <begin position="6"/>
        <end position="142"/>
    </location>
</feature>
<dbReference type="PANTHER" id="PTHR47129">
    <property type="entry name" value="QUINONE OXIDOREDUCTASE 2"/>
    <property type="match status" value="1"/>
</dbReference>
<accession>A0A6M6JP77</accession>
<evidence type="ECO:0000259" key="1">
    <source>
        <dbReference type="Pfam" id="PF13460"/>
    </source>
</evidence>
<dbReference type="Pfam" id="PF13460">
    <property type="entry name" value="NAD_binding_10"/>
    <property type="match status" value="1"/>
</dbReference>
<reference evidence="2 3" key="1">
    <citation type="submission" date="2020-05" db="EMBL/GenBank/DDBJ databases">
        <authorList>
            <person name="Mo P."/>
        </authorList>
    </citation>
    <scope>NUCLEOTIDE SEQUENCE [LARGE SCALE GENOMIC DNA]</scope>
    <source>
        <strain evidence="2 3">Gen01</strain>
    </source>
</reference>
<evidence type="ECO:0000313" key="3">
    <source>
        <dbReference type="Proteomes" id="UP000505377"/>
    </source>
</evidence>
<dbReference type="InterPro" id="IPR036291">
    <property type="entry name" value="NAD(P)-bd_dom_sf"/>
</dbReference>
<proteinExistence type="predicted"/>
<name>A0A6M6JP77_9PSEU</name>
<sequence length="312" mass="30977">MIVVTGATGALGSQIVAHLLDRVPAERVGVSVRDPARAADLAARGVRVRRGDFTDPASLADAFAGAEQVLVVSANATGGEAVAQHRAAIDAARAAGAARILYTSHQGASAGSPFAPMPDHAATEGHLAASGVPFTALRNGFYASTVPLLLGGALTTGELVAPADGPVSWTGHADLAAAAAVVLAGGAALDGTALDGTALDGTGLDGTGLDGVTPPLTAPDALDLADVARLLGELTGREVRRVVVDDDEWAAGLVARGVPADRAEMLLGMFRASRQGGFAATGPALADLLGRPVTPLRALLAEVVAPGARVAP</sequence>
<dbReference type="Proteomes" id="UP000505377">
    <property type="component" value="Chromosome"/>
</dbReference>
<dbReference type="InterPro" id="IPR016040">
    <property type="entry name" value="NAD(P)-bd_dom"/>
</dbReference>
<dbReference type="EMBL" id="CP053564">
    <property type="protein sequence ID" value="QJY49738.1"/>
    <property type="molecule type" value="Genomic_DNA"/>
</dbReference>
<dbReference type="InterPro" id="IPR052718">
    <property type="entry name" value="NmrA-type_oxidoreductase"/>
</dbReference>
<dbReference type="RefSeq" id="WP_172166261.1">
    <property type="nucleotide sequence ID" value="NZ_CP053564.1"/>
</dbReference>
<protein>
    <submittedName>
        <fullName evidence="2">NAD(P)H-binding protein</fullName>
    </submittedName>
</protein>
<organism evidence="2 3">
    <name type="scientific">Pseudonocardia broussonetiae</name>
    <dbReference type="NCBI Taxonomy" id="2736640"/>
    <lineage>
        <taxon>Bacteria</taxon>
        <taxon>Bacillati</taxon>
        <taxon>Actinomycetota</taxon>
        <taxon>Actinomycetes</taxon>
        <taxon>Pseudonocardiales</taxon>
        <taxon>Pseudonocardiaceae</taxon>
        <taxon>Pseudonocardia</taxon>
    </lineage>
</organism>
<dbReference type="PANTHER" id="PTHR47129:SF1">
    <property type="entry name" value="NMRA-LIKE DOMAIN-CONTAINING PROTEIN"/>
    <property type="match status" value="1"/>
</dbReference>
<dbReference type="Gene3D" id="3.90.25.10">
    <property type="entry name" value="UDP-galactose 4-epimerase, domain 1"/>
    <property type="match status" value="1"/>
</dbReference>
<evidence type="ECO:0000313" key="2">
    <source>
        <dbReference type="EMBL" id="QJY49738.1"/>
    </source>
</evidence>
<dbReference type="Gene3D" id="3.40.50.720">
    <property type="entry name" value="NAD(P)-binding Rossmann-like Domain"/>
    <property type="match status" value="1"/>
</dbReference>
<dbReference type="AlphaFoldDB" id="A0A6M6JP77"/>
<gene>
    <name evidence="2" type="ORF">HOP40_31510</name>
</gene>